<dbReference type="PROSITE" id="PS50994">
    <property type="entry name" value="INTEGRASE"/>
    <property type="match status" value="1"/>
</dbReference>
<dbReference type="Pfam" id="PF00665">
    <property type="entry name" value="rve"/>
    <property type="match status" value="1"/>
</dbReference>
<dbReference type="InterPro" id="IPR050900">
    <property type="entry name" value="Transposase_IS3/IS150/IS904"/>
</dbReference>
<dbReference type="Proteomes" id="UP001310022">
    <property type="component" value="Unassembled WGS sequence"/>
</dbReference>
<dbReference type="SUPFAM" id="SSF53098">
    <property type="entry name" value="Ribonuclease H-like"/>
    <property type="match status" value="1"/>
</dbReference>
<accession>A0AAN5ANK0</accession>
<feature type="domain" description="Integrase catalytic" evidence="1">
    <location>
        <begin position="71"/>
        <end position="232"/>
    </location>
</feature>
<dbReference type="Gene3D" id="3.30.420.10">
    <property type="entry name" value="Ribonuclease H-like superfamily/Ribonuclease H"/>
    <property type="match status" value="1"/>
</dbReference>
<gene>
    <name evidence="2" type="ORF">PEDI_54240</name>
</gene>
<dbReference type="InterPro" id="IPR025948">
    <property type="entry name" value="HTH-like_dom"/>
</dbReference>
<dbReference type="PANTHER" id="PTHR46889:SF4">
    <property type="entry name" value="TRANSPOSASE INSO FOR INSERTION SEQUENCE ELEMENT IS911B-RELATED"/>
    <property type="match status" value="1"/>
</dbReference>
<proteinExistence type="predicted"/>
<keyword evidence="3" id="KW-1185">Reference proteome</keyword>
<dbReference type="RefSeq" id="WP_338239923.1">
    <property type="nucleotide sequence ID" value="NZ_BQKE01000007.1"/>
</dbReference>
<evidence type="ECO:0000313" key="2">
    <source>
        <dbReference type="EMBL" id="GJM64872.1"/>
    </source>
</evidence>
<reference evidence="2 3" key="1">
    <citation type="submission" date="2021-12" db="EMBL/GenBank/DDBJ databases">
        <title>Genome sequencing of bacteria with rrn-lacking chromosome and rrn-plasmid.</title>
        <authorList>
            <person name="Anda M."/>
            <person name="Iwasaki W."/>
        </authorList>
    </citation>
    <scope>NUCLEOTIDE SEQUENCE [LARGE SCALE GENOMIC DNA]</scope>
    <source>
        <strain evidence="2 3">NBRC 15940</strain>
    </source>
</reference>
<dbReference type="InterPro" id="IPR012337">
    <property type="entry name" value="RNaseH-like_sf"/>
</dbReference>
<dbReference type="GO" id="GO:0003676">
    <property type="term" value="F:nucleic acid binding"/>
    <property type="evidence" value="ECO:0007669"/>
    <property type="project" value="InterPro"/>
</dbReference>
<dbReference type="InterPro" id="IPR036397">
    <property type="entry name" value="RNaseH_sf"/>
</dbReference>
<protein>
    <submittedName>
        <fullName evidence="2">Integrase</fullName>
    </submittedName>
</protein>
<dbReference type="InterPro" id="IPR048020">
    <property type="entry name" value="Transpos_IS3"/>
</dbReference>
<evidence type="ECO:0000259" key="1">
    <source>
        <dbReference type="PROSITE" id="PS50994"/>
    </source>
</evidence>
<dbReference type="PANTHER" id="PTHR46889">
    <property type="entry name" value="TRANSPOSASE INSF FOR INSERTION SEQUENCE IS3B-RELATED"/>
    <property type="match status" value="1"/>
</dbReference>
<dbReference type="Pfam" id="PF13276">
    <property type="entry name" value="HTH_21"/>
    <property type="match status" value="1"/>
</dbReference>
<sequence>MRQIDEEYTRKPFKGVPSMTSYLINDLGYSVNKKRIERLYKVMGLKAVATGPHTSKPNKEHYIYPYLLKGMKIEEVNQVWETDITYIPMAKGFMYLMEVIDVYSRYVVGWSVSNTMDADWCMETIKECVNTHGVPQIVNTDQGAQFTSHEFTGYLKLKDIKISTDGKGRALDNIFVERLWRTVKYEDIYLNAYDTGLDLQIGLIEYFNYYNQRRRHSSIGELRPADVYEKQQCPTTSDAKVIPCAEQCQGQASGAAAGATQPHP</sequence>
<organism evidence="2 3">
    <name type="scientific">Persicobacter diffluens</name>
    <dbReference type="NCBI Taxonomy" id="981"/>
    <lineage>
        <taxon>Bacteria</taxon>
        <taxon>Pseudomonadati</taxon>
        <taxon>Bacteroidota</taxon>
        <taxon>Cytophagia</taxon>
        <taxon>Cytophagales</taxon>
        <taxon>Persicobacteraceae</taxon>
        <taxon>Persicobacter</taxon>
    </lineage>
</organism>
<dbReference type="EMBL" id="BQKE01000007">
    <property type="protein sequence ID" value="GJM64872.1"/>
    <property type="molecule type" value="Genomic_DNA"/>
</dbReference>
<comment type="caution">
    <text evidence="2">The sequence shown here is derived from an EMBL/GenBank/DDBJ whole genome shotgun (WGS) entry which is preliminary data.</text>
</comment>
<evidence type="ECO:0000313" key="3">
    <source>
        <dbReference type="Proteomes" id="UP001310022"/>
    </source>
</evidence>
<name>A0AAN5ANK0_9BACT</name>
<dbReference type="AlphaFoldDB" id="A0AAN5ANK0"/>
<dbReference type="GO" id="GO:0015074">
    <property type="term" value="P:DNA integration"/>
    <property type="evidence" value="ECO:0007669"/>
    <property type="project" value="InterPro"/>
</dbReference>
<dbReference type="InterPro" id="IPR001584">
    <property type="entry name" value="Integrase_cat-core"/>
</dbReference>
<dbReference type="NCBIfam" id="NF033516">
    <property type="entry name" value="transpos_IS3"/>
    <property type="match status" value="1"/>
</dbReference>